<sequence>MTTAFQAQDAPSAALPAGGTLLAAYRPGPARAFFAGPSGTLLAEGLRRAVPDPASAGRLLAEARTAREDNPVVVGAIPFAPGRDAELFIPAGVRRAGPVRESPLPRPPLAPAAGRAWSQRPVPAPEAYRTAVAEAVRLMNEDRDLSKVVLARTLELTAPGGADLTTMLHRLIHRDPDGYTFAVPAGGAATLVGASPELLLSRRGRSVVSNPLAGSAARSADPVEDMRRAAELAESPKDLAEHAFVVDAVRRALEPHCDDLVVPARPSVIRTAAMWHLSTTVTGTLRDTGTSALDLALALHPTPAVCGTPTDRARELIGALEPFDRGLYTGVVGWGDAAGDGEWVVTLRCAEAEGERLRLFAGAGVVAASVPEEELAETGAKFRTFLHAVGLEDAK</sequence>
<dbReference type="Gene3D" id="3.60.120.10">
    <property type="entry name" value="Anthranilate synthase"/>
    <property type="match status" value="1"/>
</dbReference>
<keyword evidence="9" id="KW-1185">Reference proteome</keyword>
<dbReference type="PANTHER" id="PTHR42839">
    <property type="entry name" value="ISOCHORISMATE SYNTHASE ENTC"/>
    <property type="match status" value="1"/>
</dbReference>
<dbReference type="PANTHER" id="PTHR42839:SF2">
    <property type="entry name" value="ISOCHORISMATE SYNTHASE ENTC"/>
    <property type="match status" value="1"/>
</dbReference>
<gene>
    <name evidence="8" type="primary">dhbC</name>
    <name evidence="8" type="ORF">GCM10018781_36330</name>
</gene>
<dbReference type="SUPFAM" id="SSF56322">
    <property type="entry name" value="ADC synthase"/>
    <property type="match status" value="1"/>
</dbReference>
<dbReference type="InterPro" id="IPR005801">
    <property type="entry name" value="ADC_synthase"/>
</dbReference>
<feature type="domain" description="Chorismate-utilising enzyme C-terminal" evidence="7">
    <location>
        <begin position="126"/>
        <end position="381"/>
    </location>
</feature>
<proteinExistence type="inferred from homology"/>
<dbReference type="Proteomes" id="UP000617734">
    <property type="component" value="Unassembled WGS sequence"/>
</dbReference>
<dbReference type="GeneID" id="95354047"/>
<dbReference type="InterPro" id="IPR015890">
    <property type="entry name" value="Chorismate_C"/>
</dbReference>
<dbReference type="InterPro" id="IPR004561">
    <property type="entry name" value="IsoChor_synthase"/>
</dbReference>
<dbReference type="GO" id="GO:0009697">
    <property type="term" value="P:salicylic acid biosynthetic process"/>
    <property type="evidence" value="ECO:0007669"/>
    <property type="project" value="TreeGrafter"/>
</dbReference>
<comment type="caution">
    <text evidence="8">The sequence shown here is derived from an EMBL/GenBank/DDBJ whole genome shotgun (WGS) entry which is preliminary data.</text>
</comment>
<evidence type="ECO:0000256" key="3">
    <source>
        <dbReference type="ARBA" id="ARBA00012824"/>
    </source>
</evidence>
<reference evidence="8" key="2">
    <citation type="submission" date="2020-09" db="EMBL/GenBank/DDBJ databases">
        <authorList>
            <person name="Sun Q."/>
            <person name="Ohkuma M."/>
        </authorList>
    </citation>
    <scope>NUCLEOTIDE SEQUENCE</scope>
    <source>
        <strain evidence="8">JCM 4646</strain>
    </source>
</reference>
<dbReference type="RefSeq" id="WP_190211892.1">
    <property type="nucleotide sequence ID" value="NZ_BNBO01000018.1"/>
</dbReference>
<dbReference type="EC" id="5.4.4.2" evidence="3"/>
<keyword evidence="4" id="KW-0413">Isomerase</keyword>
<accession>A0A919FW63</accession>
<comment type="similarity">
    <text evidence="2">Belongs to the isochorismate synthase family.</text>
</comment>
<evidence type="ECO:0000313" key="9">
    <source>
        <dbReference type="Proteomes" id="UP000617734"/>
    </source>
</evidence>
<reference evidence="8" key="1">
    <citation type="journal article" date="2014" name="Int. J. Syst. Evol. Microbiol.">
        <title>Complete genome sequence of Corynebacterium casei LMG S-19264T (=DSM 44701T), isolated from a smear-ripened cheese.</title>
        <authorList>
            <consortium name="US DOE Joint Genome Institute (JGI-PGF)"/>
            <person name="Walter F."/>
            <person name="Albersmeier A."/>
            <person name="Kalinowski J."/>
            <person name="Ruckert C."/>
        </authorList>
    </citation>
    <scope>NUCLEOTIDE SEQUENCE</scope>
    <source>
        <strain evidence="8">JCM 4646</strain>
    </source>
</reference>
<evidence type="ECO:0000256" key="2">
    <source>
        <dbReference type="ARBA" id="ARBA00005297"/>
    </source>
</evidence>
<organism evidence="8 9">
    <name type="scientific">Kitasatospora indigofera</name>
    <dbReference type="NCBI Taxonomy" id="67307"/>
    <lineage>
        <taxon>Bacteria</taxon>
        <taxon>Bacillati</taxon>
        <taxon>Actinomycetota</taxon>
        <taxon>Actinomycetes</taxon>
        <taxon>Kitasatosporales</taxon>
        <taxon>Streptomycetaceae</taxon>
        <taxon>Kitasatospora</taxon>
    </lineage>
</organism>
<dbReference type="Pfam" id="PF00425">
    <property type="entry name" value="Chorismate_bind"/>
    <property type="match status" value="1"/>
</dbReference>
<evidence type="ECO:0000256" key="6">
    <source>
        <dbReference type="SAM" id="MobiDB-lite"/>
    </source>
</evidence>
<evidence type="ECO:0000259" key="7">
    <source>
        <dbReference type="Pfam" id="PF00425"/>
    </source>
</evidence>
<evidence type="ECO:0000256" key="5">
    <source>
        <dbReference type="ARBA" id="ARBA00041564"/>
    </source>
</evidence>
<dbReference type="NCBIfam" id="TIGR00543">
    <property type="entry name" value="isochor_syn"/>
    <property type="match status" value="1"/>
</dbReference>
<protein>
    <recommendedName>
        <fullName evidence="3">isochorismate synthase</fullName>
        <ecNumber evidence="3">5.4.4.2</ecNumber>
    </recommendedName>
    <alternativeName>
        <fullName evidence="5">Isochorismate mutase</fullName>
    </alternativeName>
</protein>
<comment type="catalytic activity">
    <reaction evidence="1">
        <text>chorismate = isochorismate</text>
        <dbReference type="Rhea" id="RHEA:18985"/>
        <dbReference type="ChEBI" id="CHEBI:29748"/>
        <dbReference type="ChEBI" id="CHEBI:29780"/>
        <dbReference type="EC" id="5.4.4.2"/>
    </reaction>
</comment>
<dbReference type="EMBL" id="BNBO01000018">
    <property type="protein sequence ID" value="GHH72886.1"/>
    <property type="molecule type" value="Genomic_DNA"/>
</dbReference>
<evidence type="ECO:0000256" key="4">
    <source>
        <dbReference type="ARBA" id="ARBA00023235"/>
    </source>
</evidence>
<dbReference type="GO" id="GO:0008909">
    <property type="term" value="F:isochorismate synthase activity"/>
    <property type="evidence" value="ECO:0007669"/>
    <property type="project" value="UniProtKB-EC"/>
</dbReference>
<dbReference type="AlphaFoldDB" id="A0A919FW63"/>
<feature type="region of interest" description="Disordered" evidence="6">
    <location>
        <begin position="99"/>
        <end position="118"/>
    </location>
</feature>
<evidence type="ECO:0000256" key="1">
    <source>
        <dbReference type="ARBA" id="ARBA00000799"/>
    </source>
</evidence>
<evidence type="ECO:0000313" key="8">
    <source>
        <dbReference type="EMBL" id="GHH72886.1"/>
    </source>
</evidence>
<name>A0A919FW63_9ACTN</name>